<dbReference type="KEGG" id="oat:OAN307_c39200"/>
<dbReference type="Proteomes" id="UP000005307">
    <property type="component" value="Chromosome"/>
</dbReference>
<dbReference type="HOGENOM" id="CLU_2956048_0_0_5"/>
<keyword evidence="2" id="KW-1185">Reference proteome</keyword>
<evidence type="ECO:0000313" key="2">
    <source>
        <dbReference type="Proteomes" id="UP000005307"/>
    </source>
</evidence>
<accession>M9RAV8</accession>
<proteinExistence type="predicted"/>
<evidence type="ECO:0000313" key="1">
    <source>
        <dbReference type="EMBL" id="AGI69352.1"/>
    </source>
</evidence>
<gene>
    <name evidence="1" type="ORF">OAN307_c39200</name>
</gene>
<dbReference type="EMBL" id="CP003740">
    <property type="protein sequence ID" value="AGI69352.1"/>
    <property type="molecule type" value="Genomic_DNA"/>
</dbReference>
<dbReference type="AlphaFoldDB" id="M9RAV8"/>
<protein>
    <submittedName>
        <fullName evidence="1">Uncharacterized protein</fullName>
    </submittedName>
</protein>
<sequence>MSASTRLAAPMRACSEGPVSAHLVEKYCVAGAESWALNTARALFFSRFAYLLRCRKDFS</sequence>
<reference evidence="1 2" key="1">
    <citation type="journal article" date="2013" name="PLoS ONE">
        <title>Poles Apart: Arctic and Antarctic Octadecabacter strains Share High Genome Plasticity and a New Type of Xanthorhodopsin.</title>
        <authorList>
            <person name="Vollmers J."/>
            <person name="Voget S."/>
            <person name="Dietrich S."/>
            <person name="Gollnow K."/>
            <person name="Smits M."/>
            <person name="Meyer K."/>
            <person name="Brinkhoff T."/>
            <person name="Simon M."/>
            <person name="Daniel R."/>
        </authorList>
    </citation>
    <scope>NUCLEOTIDE SEQUENCE [LARGE SCALE GENOMIC DNA]</scope>
    <source>
        <strain evidence="1 2">307</strain>
    </source>
</reference>
<organism evidence="1 2">
    <name type="scientific">Octadecabacter antarcticus 307</name>
    <dbReference type="NCBI Taxonomy" id="391626"/>
    <lineage>
        <taxon>Bacteria</taxon>
        <taxon>Pseudomonadati</taxon>
        <taxon>Pseudomonadota</taxon>
        <taxon>Alphaproteobacteria</taxon>
        <taxon>Rhodobacterales</taxon>
        <taxon>Roseobacteraceae</taxon>
        <taxon>Octadecabacter</taxon>
    </lineage>
</organism>
<name>M9RAV8_9RHOB</name>